<dbReference type="RefSeq" id="WP_207687498.1">
    <property type="nucleotide sequence ID" value="NZ_CP061799.1"/>
</dbReference>
<gene>
    <name evidence="2" type="ORF">dnl_38050</name>
</gene>
<dbReference type="AlphaFoldDB" id="A0A975B9Q9"/>
<dbReference type="KEGG" id="dli:dnl_38050"/>
<organism evidence="2 3">
    <name type="scientific">Desulfonema limicola</name>
    <dbReference type="NCBI Taxonomy" id="45656"/>
    <lineage>
        <taxon>Bacteria</taxon>
        <taxon>Pseudomonadati</taxon>
        <taxon>Thermodesulfobacteriota</taxon>
        <taxon>Desulfobacteria</taxon>
        <taxon>Desulfobacterales</taxon>
        <taxon>Desulfococcaceae</taxon>
        <taxon>Desulfonema</taxon>
    </lineage>
</organism>
<dbReference type="Pfam" id="PF16565">
    <property type="entry name" value="MIT_C"/>
    <property type="match status" value="1"/>
</dbReference>
<proteinExistence type="predicted"/>
<dbReference type="InterPro" id="IPR038113">
    <property type="entry name" value="MITD1_C_sf"/>
</dbReference>
<dbReference type="InterPro" id="IPR032341">
    <property type="entry name" value="MITD1_C"/>
</dbReference>
<protein>
    <submittedName>
        <fullName evidence="2">Phospholipase D-like domain-containing protein</fullName>
    </submittedName>
</protein>
<feature type="domain" description="MITD1 C-terminal phospholipase D-like" evidence="1">
    <location>
        <begin position="9"/>
        <end position="73"/>
    </location>
</feature>
<reference evidence="2" key="1">
    <citation type="journal article" date="2021" name="Microb. Physiol.">
        <title>Proteogenomic Insights into the Physiology of Marine, Sulfate-Reducing, Filamentous Desulfonema limicola and Desulfonema magnum.</title>
        <authorList>
            <person name="Schnaars V."/>
            <person name="Wohlbrand L."/>
            <person name="Scheve S."/>
            <person name="Hinrichs C."/>
            <person name="Reinhardt R."/>
            <person name="Rabus R."/>
        </authorList>
    </citation>
    <scope>NUCLEOTIDE SEQUENCE</scope>
    <source>
        <strain evidence="2">5ac10</strain>
    </source>
</reference>
<dbReference type="EMBL" id="CP061799">
    <property type="protein sequence ID" value="QTA81468.1"/>
    <property type="molecule type" value="Genomic_DNA"/>
</dbReference>
<evidence type="ECO:0000313" key="2">
    <source>
        <dbReference type="EMBL" id="QTA81468.1"/>
    </source>
</evidence>
<evidence type="ECO:0000259" key="1">
    <source>
        <dbReference type="Pfam" id="PF16565"/>
    </source>
</evidence>
<dbReference type="Proteomes" id="UP000663720">
    <property type="component" value="Chromosome"/>
</dbReference>
<dbReference type="Gene3D" id="3.30.870.30">
    <property type="entry name" value="MITD, C-terminal phospholipase D-like domain"/>
    <property type="match status" value="1"/>
</dbReference>
<sequence>MSLMLARCRLEDYSIELKWERDPNLHSREIKTDDGWVILSDRGLDIYKKPESRNEFGHFDLALQKCKQTKVHIRKKL</sequence>
<keyword evidence="3" id="KW-1185">Reference proteome</keyword>
<evidence type="ECO:0000313" key="3">
    <source>
        <dbReference type="Proteomes" id="UP000663720"/>
    </source>
</evidence>
<accession>A0A975B9Q9</accession>
<name>A0A975B9Q9_9BACT</name>